<dbReference type="Pfam" id="PF13860">
    <property type="entry name" value="FlgD_ig"/>
    <property type="match status" value="1"/>
</dbReference>
<evidence type="ECO:0000313" key="5">
    <source>
        <dbReference type="Proteomes" id="UP001056035"/>
    </source>
</evidence>
<dbReference type="Gene3D" id="3.40.50.880">
    <property type="match status" value="1"/>
</dbReference>
<keyword evidence="1" id="KW-0472">Membrane</keyword>
<dbReference type="Proteomes" id="UP001056035">
    <property type="component" value="Chromosome"/>
</dbReference>
<dbReference type="Gene3D" id="2.60.40.4070">
    <property type="match status" value="1"/>
</dbReference>
<feature type="domain" description="N,N-dimethylformamidase beta subunit-like C-terminal" evidence="3">
    <location>
        <begin position="340"/>
        <end position="507"/>
    </location>
</feature>
<evidence type="ECO:0000256" key="1">
    <source>
        <dbReference type="SAM" id="Phobius"/>
    </source>
</evidence>
<feature type="domain" description="FlgD/Vpr Ig-like" evidence="2">
    <location>
        <begin position="73"/>
        <end position="130"/>
    </location>
</feature>
<evidence type="ECO:0000259" key="3">
    <source>
        <dbReference type="Pfam" id="PF20254"/>
    </source>
</evidence>
<evidence type="ECO:0000313" key="4">
    <source>
        <dbReference type="EMBL" id="UTI64713.1"/>
    </source>
</evidence>
<feature type="transmembrane region" description="Helical" evidence="1">
    <location>
        <begin position="17"/>
        <end position="36"/>
    </location>
</feature>
<dbReference type="RefSeq" id="WP_254571412.1">
    <property type="nucleotide sequence ID" value="NZ_CP098502.1"/>
</dbReference>
<keyword evidence="1" id="KW-1133">Transmembrane helix</keyword>
<evidence type="ECO:0008006" key="6">
    <source>
        <dbReference type="Google" id="ProtNLM"/>
    </source>
</evidence>
<reference evidence="4 5" key="1">
    <citation type="submission" date="2022-06" db="EMBL/GenBank/DDBJ databases">
        <title>Paraconexibacter antarcticus.</title>
        <authorList>
            <person name="Kim C.S."/>
        </authorList>
    </citation>
    <scope>NUCLEOTIDE SEQUENCE [LARGE SCALE GENOMIC DNA]</scope>
    <source>
        <strain evidence="4 5">02-257</strain>
    </source>
</reference>
<organism evidence="4 5">
    <name type="scientific">Paraconexibacter antarcticus</name>
    <dbReference type="NCBI Taxonomy" id="2949664"/>
    <lineage>
        <taxon>Bacteria</taxon>
        <taxon>Bacillati</taxon>
        <taxon>Actinomycetota</taxon>
        <taxon>Thermoleophilia</taxon>
        <taxon>Solirubrobacterales</taxon>
        <taxon>Paraconexibacteraceae</taxon>
        <taxon>Paraconexibacter</taxon>
    </lineage>
</organism>
<dbReference type="SUPFAM" id="SSF52317">
    <property type="entry name" value="Class I glutamine amidotransferase-like"/>
    <property type="match status" value="1"/>
</dbReference>
<dbReference type="EMBL" id="CP098502">
    <property type="protein sequence ID" value="UTI64713.1"/>
    <property type="molecule type" value="Genomic_DNA"/>
</dbReference>
<name>A0ABY5DRQ7_9ACTN</name>
<dbReference type="InterPro" id="IPR046540">
    <property type="entry name" value="DMFA2_C"/>
</dbReference>
<keyword evidence="1" id="KW-0812">Transmembrane</keyword>
<gene>
    <name evidence="4" type="ORF">NBH00_00545</name>
</gene>
<proteinExistence type="predicted"/>
<dbReference type="InterPro" id="IPR029062">
    <property type="entry name" value="Class_I_gatase-like"/>
</dbReference>
<dbReference type="Pfam" id="PF20254">
    <property type="entry name" value="DMFA2_C"/>
    <property type="match status" value="1"/>
</dbReference>
<dbReference type="InterPro" id="IPR025965">
    <property type="entry name" value="FlgD/Vpr_Ig-like"/>
</dbReference>
<evidence type="ECO:0000259" key="2">
    <source>
        <dbReference type="Pfam" id="PF13860"/>
    </source>
</evidence>
<accession>A0ABY5DRQ7</accession>
<sequence>MSAPAATPPRAGVPPRLPVVVFTLLVASTFAAFFVAQRLKHDPSPVQQYLQYPVFSPNGDGRFDAERINFKLRRADDVTIEVLDRRGDPVRKLVDARSLPAYRQTRFSWDGRTDDGARAPDGRYRMRITLRREGRSLVRPDSFVLDTTPPRVEVLSIGPKPAGAGRPIPKILPSVDGAPARVRFLSPGRKTTATVFRTDPGHLARVDGPVPLPDGADVWSWAGTTAAGAPAAPGTYVVVITSRDVAGNIGTSVPLSRRTGLPVVTYGTPFAGHGGITIRRLGVLPPAIQTVGGALGAVSVDARSAPYRWSLRRVGGPRSAARRGGKRSPFLKLHAPPGVSRLFLLSVRANGVQQRVPYPVQSTTYVAGPSDAAPHGVLVVLPVMTWQGRNPVDDDGDGLPDLLDRGLPVRLARVYAGDGLPSGFMANEGPLMAYLDAHRHRYDLTTDVALATSPPDLRRYRGVLIAGDARWLPVAVGKALRSFVSAGGTVVSLGTESLRRSVTLTPRGRLTDPTPPAATDLFGARLAPVGPNTQPIENSLDKIDLFRGGTGSFHGFPAVERTIGADAGGTLVASAVDATGKPVIVANTLGKGLVVRTGLAGFASHLGADRNAAALMESMWLKLSR</sequence>
<protein>
    <recommendedName>
        <fullName evidence="6">FlgD Ig-like domain-containing protein</fullName>
    </recommendedName>
</protein>
<keyword evidence="5" id="KW-1185">Reference proteome</keyword>